<evidence type="ECO:0000313" key="3">
    <source>
        <dbReference type="Proteomes" id="UP000314294"/>
    </source>
</evidence>
<gene>
    <name evidence="2" type="ORF">EYF80_008571</name>
</gene>
<evidence type="ECO:0000256" key="1">
    <source>
        <dbReference type="SAM" id="MobiDB-lite"/>
    </source>
</evidence>
<dbReference type="Proteomes" id="UP000314294">
    <property type="component" value="Unassembled WGS sequence"/>
</dbReference>
<organism evidence="2 3">
    <name type="scientific">Liparis tanakae</name>
    <name type="common">Tanaka's snailfish</name>
    <dbReference type="NCBI Taxonomy" id="230148"/>
    <lineage>
        <taxon>Eukaryota</taxon>
        <taxon>Metazoa</taxon>
        <taxon>Chordata</taxon>
        <taxon>Craniata</taxon>
        <taxon>Vertebrata</taxon>
        <taxon>Euteleostomi</taxon>
        <taxon>Actinopterygii</taxon>
        <taxon>Neopterygii</taxon>
        <taxon>Teleostei</taxon>
        <taxon>Neoteleostei</taxon>
        <taxon>Acanthomorphata</taxon>
        <taxon>Eupercaria</taxon>
        <taxon>Perciformes</taxon>
        <taxon>Cottioidei</taxon>
        <taxon>Cottales</taxon>
        <taxon>Liparidae</taxon>
        <taxon>Liparis</taxon>
    </lineage>
</organism>
<comment type="caution">
    <text evidence="2">The sequence shown here is derived from an EMBL/GenBank/DDBJ whole genome shotgun (WGS) entry which is preliminary data.</text>
</comment>
<keyword evidence="3" id="KW-1185">Reference proteome</keyword>
<reference evidence="2 3" key="1">
    <citation type="submission" date="2019-03" db="EMBL/GenBank/DDBJ databases">
        <title>First draft genome of Liparis tanakae, snailfish: a comprehensive survey of snailfish specific genes.</title>
        <authorList>
            <person name="Kim W."/>
            <person name="Song I."/>
            <person name="Jeong J.-H."/>
            <person name="Kim D."/>
            <person name="Kim S."/>
            <person name="Ryu S."/>
            <person name="Song J.Y."/>
            <person name="Lee S.K."/>
        </authorList>
    </citation>
    <scope>NUCLEOTIDE SEQUENCE [LARGE SCALE GENOMIC DNA]</scope>
    <source>
        <tissue evidence="2">Muscle</tissue>
    </source>
</reference>
<sequence>MGKRMSDVLGSQPDLPPHSLGGEEDPGEGIDIRVRYTSHLPVVLLRLALELDQPVLLAVKHGTVVHGDDEGPSKQGPVGPTAHHRAQHCLAIFHRGPGVSGGVPELGTMRCPPWELKEPSAVQDGSRERSSVWVCVRRPIVQSLLSRRQCGSFGDSLEENSPPRSSCGVTKPEELYTFIFRLGRGSSRGELVMGILSATSWRAYTGPRYMAAAEICVQSIEMDERNGGNTEVL</sequence>
<protein>
    <submittedName>
        <fullName evidence="2">Uncharacterized protein</fullName>
    </submittedName>
</protein>
<proteinExistence type="predicted"/>
<evidence type="ECO:0000313" key="2">
    <source>
        <dbReference type="EMBL" id="TNN81237.1"/>
    </source>
</evidence>
<name>A0A4Z2IU13_9TELE</name>
<dbReference type="EMBL" id="SRLO01000048">
    <property type="protein sequence ID" value="TNN81237.1"/>
    <property type="molecule type" value="Genomic_DNA"/>
</dbReference>
<accession>A0A4Z2IU13</accession>
<feature type="region of interest" description="Disordered" evidence="1">
    <location>
        <begin position="1"/>
        <end position="26"/>
    </location>
</feature>
<dbReference type="AlphaFoldDB" id="A0A4Z2IU13"/>